<protein>
    <recommendedName>
        <fullName evidence="4">Secreted protein</fullName>
    </recommendedName>
</protein>
<keyword evidence="3" id="KW-1185">Reference proteome</keyword>
<dbReference type="RefSeq" id="WP_267683946.1">
    <property type="nucleotide sequence ID" value="NZ_JAQNDN010000002.1"/>
</dbReference>
<sequence>MVELELVLPVVVGSLLVLVVGTVSPDIVPVPALVLVLVLVLVGELPVVGSIVAPPIVAAGSVSPHPMASNSEQNKVGDNLYTRIFARQHTDVTGDAQAL</sequence>
<gene>
    <name evidence="2" type="ORF">POL58_08365</name>
</gene>
<keyword evidence="1" id="KW-0812">Transmembrane</keyword>
<evidence type="ECO:0000313" key="3">
    <source>
        <dbReference type="Proteomes" id="UP001217838"/>
    </source>
</evidence>
<feature type="transmembrane region" description="Helical" evidence="1">
    <location>
        <begin position="32"/>
        <end position="57"/>
    </location>
</feature>
<dbReference type="Proteomes" id="UP001217838">
    <property type="component" value="Unassembled WGS sequence"/>
</dbReference>
<evidence type="ECO:0000256" key="1">
    <source>
        <dbReference type="SAM" id="Phobius"/>
    </source>
</evidence>
<accession>A0ABT5B3N5</accession>
<dbReference type="EMBL" id="JAQNDN010000002">
    <property type="protein sequence ID" value="MDC0667747.1"/>
    <property type="molecule type" value="Genomic_DNA"/>
</dbReference>
<reference evidence="2 3" key="1">
    <citation type="submission" date="2022-11" db="EMBL/GenBank/DDBJ databases">
        <title>Minimal conservation of predation-associated metabolite biosynthetic gene clusters underscores biosynthetic potential of Myxococcota including descriptions for ten novel species: Archangium lansinium sp. nov., Myxococcus landrumus sp. nov., Nannocystis bai.</title>
        <authorList>
            <person name="Ahearne A."/>
            <person name="Stevens C."/>
            <person name="Dowd S."/>
        </authorList>
    </citation>
    <scope>NUCLEOTIDE SEQUENCE [LARGE SCALE GENOMIC DNA]</scope>
    <source>
        <strain evidence="2 3">NCELM</strain>
    </source>
</reference>
<proteinExistence type="predicted"/>
<evidence type="ECO:0008006" key="4">
    <source>
        <dbReference type="Google" id="ProtNLM"/>
    </source>
</evidence>
<comment type="caution">
    <text evidence="2">The sequence shown here is derived from an EMBL/GenBank/DDBJ whole genome shotgun (WGS) entry which is preliminary data.</text>
</comment>
<name>A0ABT5B3N5_9BACT</name>
<keyword evidence="1" id="KW-0472">Membrane</keyword>
<evidence type="ECO:0000313" key="2">
    <source>
        <dbReference type="EMBL" id="MDC0667747.1"/>
    </source>
</evidence>
<keyword evidence="1" id="KW-1133">Transmembrane helix</keyword>
<organism evidence="2 3">
    <name type="scientific">Nannocystis radixulma</name>
    <dbReference type="NCBI Taxonomy" id="2995305"/>
    <lineage>
        <taxon>Bacteria</taxon>
        <taxon>Pseudomonadati</taxon>
        <taxon>Myxococcota</taxon>
        <taxon>Polyangia</taxon>
        <taxon>Nannocystales</taxon>
        <taxon>Nannocystaceae</taxon>
        <taxon>Nannocystis</taxon>
    </lineage>
</organism>
<feature type="transmembrane region" description="Helical" evidence="1">
    <location>
        <begin position="6"/>
        <end position="25"/>
    </location>
</feature>